<keyword evidence="7" id="KW-0067">ATP-binding</keyword>
<dbReference type="Gene3D" id="1.10.510.10">
    <property type="entry name" value="Transferase(Phosphotransferase) domain 1"/>
    <property type="match status" value="2"/>
</dbReference>
<evidence type="ECO:0000313" key="14">
    <source>
        <dbReference type="Proteomes" id="UP000736164"/>
    </source>
</evidence>
<dbReference type="SUPFAM" id="SSF158235">
    <property type="entry name" value="SOCS box-like"/>
    <property type="match status" value="1"/>
</dbReference>
<dbReference type="PROSITE" id="PS50088">
    <property type="entry name" value="ANK_REPEAT"/>
    <property type="match status" value="2"/>
</dbReference>
<dbReference type="GO" id="GO:0005524">
    <property type="term" value="F:ATP binding"/>
    <property type="evidence" value="ECO:0007669"/>
    <property type="project" value="UniProtKB-KW"/>
</dbReference>
<dbReference type="InterPro" id="IPR002110">
    <property type="entry name" value="Ankyrin_rpt"/>
</dbReference>
<comment type="pathway">
    <text evidence="1">Protein modification; protein ubiquitination.</text>
</comment>
<dbReference type="SUPFAM" id="SSF48403">
    <property type="entry name" value="Ankyrin repeat"/>
    <property type="match status" value="1"/>
</dbReference>
<evidence type="ECO:0000256" key="1">
    <source>
        <dbReference type="ARBA" id="ARBA00004906"/>
    </source>
</evidence>
<feature type="non-terminal residue" evidence="13">
    <location>
        <position position="457"/>
    </location>
</feature>
<dbReference type="InterPro" id="IPR011009">
    <property type="entry name" value="Kinase-like_dom_sf"/>
</dbReference>
<feature type="domain" description="SOCS box" evidence="12">
    <location>
        <begin position="176"/>
        <end position="236"/>
    </location>
</feature>
<dbReference type="InterPro" id="IPR036770">
    <property type="entry name" value="Ankyrin_rpt-contain_sf"/>
</dbReference>
<dbReference type="SUPFAM" id="SSF56112">
    <property type="entry name" value="Protein kinase-like (PK-like)"/>
    <property type="match status" value="1"/>
</dbReference>
<keyword evidence="3" id="KW-0723">Serine/threonine-protein kinase</keyword>
<dbReference type="GO" id="GO:0005737">
    <property type="term" value="C:cytoplasm"/>
    <property type="evidence" value="ECO:0007669"/>
    <property type="project" value="TreeGrafter"/>
</dbReference>
<dbReference type="Gene3D" id="1.10.750.20">
    <property type="entry name" value="SOCS box"/>
    <property type="match status" value="1"/>
</dbReference>
<comment type="caution">
    <text evidence="13">The sequence shown here is derived from an EMBL/GenBank/DDBJ whole genome shotgun (WGS) entry which is preliminary data.</text>
</comment>
<dbReference type="EMBL" id="JAAWVO010077797">
    <property type="protein sequence ID" value="MBN3325819.1"/>
    <property type="molecule type" value="Genomic_DNA"/>
</dbReference>
<dbReference type="FunFam" id="1.10.510.10:FF:000275">
    <property type="entry name" value="SRSF protein kinase 2 isoform X3"/>
    <property type="match status" value="1"/>
</dbReference>
<feature type="domain" description="Protein kinase" evidence="11">
    <location>
        <begin position="150"/>
        <end position="455"/>
    </location>
</feature>
<feature type="repeat" description="ANK" evidence="10">
    <location>
        <begin position="71"/>
        <end position="103"/>
    </location>
</feature>
<evidence type="ECO:0000256" key="7">
    <source>
        <dbReference type="ARBA" id="ARBA00022840"/>
    </source>
</evidence>
<evidence type="ECO:0000256" key="2">
    <source>
        <dbReference type="ARBA" id="ARBA00012513"/>
    </source>
</evidence>
<dbReference type="Pfam" id="PF07525">
    <property type="entry name" value="SOCS_box"/>
    <property type="match status" value="1"/>
</dbReference>
<dbReference type="PROSITE" id="PS50297">
    <property type="entry name" value="ANK_REP_REGION"/>
    <property type="match status" value="2"/>
</dbReference>
<evidence type="ECO:0000256" key="10">
    <source>
        <dbReference type="PROSITE-ProRule" id="PRU00023"/>
    </source>
</evidence>
<dbReference type="InterPro" id="IPR051334">
    <property type="entry name" value="SRPK"/>
</dbReference>
<dbReference type="Proteomes" id="UP000736164">
    <property type="component" value="Unassembled WGS sequence"/>
</dbReference>
<dbReference type="Pfam" id="PF00023">
    <property type="entry name" value="Ank"/>
    <property type="match status" value="1"/>
</dbReference>
<dbReference type="SMART" id="SM00969">
    <property type="entry name" value="SOCS_box"/>
    <property type="match status" value="1"/>
</dbReference>
<comment type="catalytic activity">
    <reaction evidence="9">
        <text>L-seryl-[protein] + ATP = O-phospho-L-seryl-[protein] + ADP + H(+)</text>
        <dbReference type="Rhea" id="RHEA:17989"/>
        <dbReference type="Rhea" id="RHEA-COMP:9863"/>
        <dbReference type="Rhea" id="RHEA-COMP:11604"/>
        <dbReference type="ChEBI" id="CHEBI:15378"/>
        <dbReference type="ChEBI" id="CHEBI:29999"/>
        <dbReference type="ChEBI" id="CHEBI:30616"/>
        <dbReference type="ChEBI" id="CHEBI:83421"/>
        <dbReference type="ChEBI" id="CHEBI:456216"/>
        <dbReference type="EC" id="2.7.11.1"/>
    </reaction>
</comment>
<keyword evidence="4" id="KW-0808">Transferase</keyword>
<feature type="non-terminal residue" evidence="13">
    <location>
        <position position="1"/>
    </location>
</feature>
<gene>
    <name evidence="13" type="primary">Srpk1_0</name>
    <name evidence="13" type="ORF">GTO95_0011966</name>
</gene>
<dbReference type="GO" id="GO:0035556">
    <property type="term" value="P:intracellular signal transduction"/>
    <property type="evidence" value="ECO:0007669"/>
    <property type="project" value="InterPro"/>
</dbReference>
<evidence type="ECO:0000256" key="3">
    <source>
        <dbReference type="ARBA" id="ARBA00022527"/>
    </source>
</evidence>
<name>A0A8J7TJL5_ATRSP</name>
<proteinExistence type="predicted"/>
<evidence type="ECO:0000313" key="13">
    <source>
        <dbReference type="EMBL" id="MBN3325819.1"/>
    </source>
</evidence>
<dbReference type="GO" id="GO:0004674">
    <property type="term" value="F:protein serine/threonine kinase activity"/>
    <property type="evidence" value="ECO:0007669"/>
    <property type="project" value="UniProtKB-KW"/>
</dbReference>
<dbReference type="Pfam" id="PF12796">
    <property type="entry name" value="Ank_2"/>
    <property type="match status" value="1"/>
</dbReference>
<dbReference type="PROSITE" id="PS50011">
    <property type="entry name" value="PROTEIN_KINASE_DOM"/>
    <property type="match status" value="1"/>
</dbReference>
<dbReference type="PROSITE" id="PS00108">
    <property type="entry name" value="PROTEIN_KINASE_ST"/>
    <property type="match status" value="1"/>
</dbReference>
<accession>A0A8J7TJL5</accession>
<dbReference type="Pfam" id="PF00069">
    <property type="entry name" value="Pkinase"/>
    <property type="match status" value="1"/>
</dbReference>
<dbReference type="AlphaFoldDB" id="A0A8J7TJL5"/>
<dbReference type="SMART" id="SM00220">
    <property type="entry name" value="S_TKc"/>
    <property type="match status" value="1"/>
</dbReference>
<dbReference type="PANTHER" id="PTHR47634">
    <property type="entry name" value="PROTEIN KINASE DOMAIN-CONTAINING PROTEIN-RELATED"/>
    <property type="match status" value="1"/>
</dbReference>
<keyword evidence="14" id="KW-1185">Reference proteome</keyword>
<keyword evidence="6 13" id="KW-0418">Kinase</keyword>
<dbReference type="EC" id="2.7.11.1" evidence="2"/>
<dbReference type="InterPro" id="IPR036036">
    <property type="entry name" value="SOCS_box-like_dom_sf"/>
</dbReference>
<reference evidence="13" key="1">
    <citation type="journal article" date="2021" name="Cell">
        <title>Tracing the genetic footprints of vertebrate landing in non-teleost ray-finned fishes.</title>
        <authorList>
            <person name="Bi X."/>
            <person name="Wang K."/>
            <person name="Yang L."/>
            <person name="Pan H."/>
            <person name="Jiang H."/>
            <person name="Wei Q."/>
            <person name="Fang M."/>
            <person name="Yu H."/>
            <person name="Zhu C."/>
            <person name="Cai Y."/>
            <person name="He Y."/>
            <person name="Gan X."/>
            <person name="Zeng H."/>
            <person name="Yu D."/>
            <person name="Zhu Y."/>
            <person name="Jiang H."/>
            <person name="Qiu Q."/>
            <person name="Yang H."/>
            <person name="Zhang Y.E."/>
            <person name="Wang W."/>
            <person name="Zhu M."/>
            <person name="He S."/>
            <person name="Zhang G."/>
        </authorList>
    </citation>
    <scope>NUCLEOTIDE SEQUENCE</scope>
    <source>
        <strain evidence="13">Allg_001</strain>
    </source>
</reference>
<dbReference type="GO" id="GO:0000245">
    <property type="term" value="P:spliceosomal complex assembly"/>
    <property type="evidence" value="ECO:0007669"/>
    <property type="project" value="TreeGrafter"/>
</dbReference>
<keyword evidence="5" id="KW-0547">Nucleotide-binding</keyword>
<keyword evidence="10" id="KW-0040">ANK repeat</keyword>
<dbReference type="PROSITE" id="PS50225">
    <property type="entry name" value="SOCS"/>
    <property type="match status" value="1"/>
</dbReference>
<dbReference type="CDD" id="cd03716">
    <property type="entry name" value="SOCS_ASB_like"/>
    <property type="match status" value="1"/>
</dbReference>
<evidence type="ECO:0000256" key="6">
    <source>
        <dbReference type="ARBA" id="ARBA00022777"/>
    </source>
</evidence>
<evidence type="ECO:0000256" key="8">
    <source>
        <dbReference type="ARBA" id="ARBA00047899"/>
    </source>
</evidence>
<dbReference type="SMART" id="SM00248">
    <property type="entry name" value="ANK"/>
    <property type="match status" value="4"/>
</dbReference>
<evidence type="ECO:0000259" key="11">
    <source>
        <dbReference type="PROSITE" id="PS50011"/>
    </source>
</evidence>
<dbReference type="InterPro" id="IPR001496">
    <property type="entry name" value="SOCS_box"/>
</dbReference>
<dbReference type="GO" id="GO:0016567">
    <property type="term" value="P:protein ubiquitination"/>
    <property type="evidence" value="ECO:0007669"/>
    <property type="project" value="UniProtKB-UniPathway"/>
</dbReference>
<comment type="catalytic activity">
    <reaction evidence="8">
        <text>L-threonyl-[protein] + ATP = O-phospho-L-threonyl-[protein] + ADP + H(+)</text>
        <dbReference type="Rhea" id="RHEA:46608"/>
        <dbReference type="Rhea" id="RHEA-COMP:11060"/>
        <dbReference type="Rhea" id="RHEA-COMP:11605"/>
        <dbReference type="ChEBI" id="CHEBI:15378"/>
        <dbReference type="ChEBI" id="CHEBI:30013"/>
        <dbReference type="ChEBI" id="CHEBI:30616"/>
        <dbReference type="ChEBI" id="CHEBI:61977"/>
        <dbReference type="ChEBI" id="CHEBI:456216"/>
        <dbReference type="EC" id="2.7.11.1"/>
    </reaction>
</comment>
<dbReference type="InterPro" id="IPR008271">
    <property type="entry name" value="Ser/Thr_kinase_AS"/>
</dbReference>
<dbReference type="GO" id="GO:0005634">
    <property type="term" value="C:nucleus"/>
    <property type="evidence" value="ECO:0007669"/>
    <property type="project" value="TreeGrafter"/>
</dbReference>
<dbReference type="Gene3D" id="1.25.40.20">
    <property type="entry name" value="Ankyrin repeat-containing domain"/>
    <property type="match status" value="1"/>
</dbReference>
<evidence type="ECO:0000256" key="5">
    <source>
        <dbReference type="ARBA" id="ARBA00022741"/>
    </source>
</evidence>
<organism evidence="13 14">
    <name type="scientific">Atractosteus spatula</name>
    <name type="common">Alligator gar</name>
    <name type="synonym">Lepisosteus spatula</name>
    <dbReference type="NCBI Taxonomy" id="7917"/>
    <lineage>
        <taxon>Eukaryota</taxon>
        <taxon>Metazoa</taxon>
        <taxon>Chordata</taxon>
        <taxon>Craniata</taxon>
        <taxon>Vertebrata</taxon>
        <taxon>Euteleostomi</taxon>
        <taxon>Actinopterygii</taxon>
        <taxon>Neopterygii</taxon>
        <taxon>Holostei</taxon>
        <taxon>Semionotiformes</taxon>
        <taxon>Lepisosteidae</taxon>
        <taxon>Atractosteus</taxon>
    </lineage>
</organism>
<dbReference type="InterPro" id="IPR000719">
    <property type="entry name" value="Prot_kinase_dom"/>
</dbReference>
<feature type="repeat" description="ANK" evidence="10">
    <location>
        <begin position="136"/>
        <end position="168"/>
    </location>
</feature>
<evidence type="ECO:0000259" key="12">
    <source>
        <dbReference type="PROSITE" id="PS50225"/>
    </source>
</evidence>
<protein>
    <recommendedName>
        <fullName evidence="2">non-specific serine/threonine protein kinase</fullName>
        <ecNumber evidence="2">2.7.11.1</ecNumber>
    </recommendedName>
</protein>
<sequence length="457" mass="51300">MGFYISSLSRTDIRCVKPPSTTQQARRYQTAPNYNYKWTDVHYEASRGNVEKLRTLLLTSGKEQVDQKDYYGKTPLYWAAYKGQKSSLMLLLKHGANVNSQCKHGSTPLHAAVGLFPECALLLIQHGADVDLPDIWGVTPMYLAACSGQIECIQLLVKAGAKITYKNKKTGEAPKQLASKMALISWIESYQKEPRSLKHICRKGIRDALGPSRITALHTFDIPLCLKEYLMFKDLQLQDSPQAGIPRTPNEGKKRVVAVKVSKSGANFTQAAQDELALLRCVLQGLDYLHTQCKIIHTDIKPENILLCIDVDHCDNLQSDPKSVTAEEIKVKIADLGSSCWVAFELVTGDSLFEPRAGKTYSMEEDHLAHIIELLGKIPARVALSGKYSREYFTYKGDLRRIQVLRPWGIYEVLVEKYHLGLKEAALFADFLLCMLAFSPEQRATAVQCLRHPWLAS</sequence>
<dbReference type="GO" id="GO:0050684">
    <property type="term" value="P:regulation of mRNA processing"/>
    <property type="evidence" value="ECO:0007669"/>
    <property type="project" value="TreeGrafter"/>
</dbReference>
<evidence type="ECO:0000256" key="4">
    <source>
        <dbReference type="ARBA" id="ARBA00022679"/>
    </source>
</evidence>
<evidence type="ECO:0000256" key="9">
    <source>
        <dbReference type="ARBA" id="ARBA00048679"/>
    </source>
</evidence>
<dbReference type="PANTHER" id="PTHR47634:SF24">
    <property type="entry name" value="SRSF PROTEIN KINASE 3-LIKE ISOFORM X1"/>
    <property type="match status" value="1"/>
</dbReference>
<dbReference type="UniPathway" id="UPA00143"/>